<feature type="chain" id="PRO_5023023952" evidence="1">
    <location>
        <begin position="18"/>
        <end position="171"/>
    </location>
</feature>
<evidence type="ECO:0000313" key="2">
    <source>
        <dbReference type="EMBL" id="GER41937.1"/>
    </source>
</evidence>
<dbReference type="AlphaFoldDB" id="A0A5A7QC29"/>
<protein>
    <submittedName>
        <fullName evidence="2">Serine hydroxymethyltransferase 1</fullName>
    </submittedName>
</protein>
<feature type="signal peptide" evidence="1">
    <location>
        <begin position="1"/>
        <end position="17"/>
    </location>
</feature>
<sequence>MISLLFIAGLIQSPGSTTPIKIQKIQTVDIREQLDQERGSDLESNLNPQDNRRLELIPSGRETGKIINDIVEKTIEIRMEVETHGLNTNIVSEVGPRRKIKNGVVSKLNDQNWVSGLVGGKPEFRIYIDDHLFWVKDLLIAGGCNWDTNLYKLFNYVSPIKNNLFIKKNHT</sequence>
<keyword evidence="3" id="KW-1185">Reference proteome</keyword>
<proteinExistence type="predicted"/>
<name>A0A5A7QC29_STRAF</name>
<keyword evidence="2" id="KW-0489">Methyltransferase</keyword>
<comment type="caution">
    <text evidence="2">The sequence shown here is derived from an EMBL/GenBank/DDBJ whole genome shotgun (WGS) entry which is preliminary data.</text>
</comment>
<dbReference type="Proteomes" id="UP000325081">
    <property type="component" value="Unassembled WGS sequence"/>
</dbReference>
<dbReference type="GO" id="GO:0008168">
    <property type="term" value="F:methyltransferase activity"/>
    <property type="evidence" value="ECO:0007669"/>
    <property type="project" value="UniProtKB-KW"/>
</dbReference>
<gene>
    <name evidence="2" type="ORF">STAS_18687</name>
</gene>
<evidence type="ECO:0000313" key="3">
    <source>
        <dbReference type="Proteomes" id="UP000325081"/>
    </source>
</evidence>
<keyword evidence="1" id="KW-0732">Signal</keyword>
<dbReference type="OrthoDB" id="1742963at2759"/>
<accession>A0A5A7QC29</accession>
<keyword evidence="2" id="KW-0808">Transferase</keyword>
<dbReference type="GO" id="GO:0032259">
    <property type="term" value="P:methylation"/>
    <property type="evidence" value="ECO:0007669"/>
    <property type="project" value="UniProtKB-KW"/>
</dbReference>
<dbReference type="EMBL" id="BKCP01006206">
    <property type="protein sequence ID" value="GER41937.1"/>
    <property type="molecule type" value="Genomic_DNA"/>
</dbReference>
<reference evidence="3" key="1">
    <citation type="journal article" date="2019" name="Curr. Biol.">
        <title>Genome Sequence of Striga asiatica Provides Insight into the Evolution of Plant Parasitism.</title>
        <authorList>
            <person name="Yoshida S."/>
            <person name="Kim S."/>
            <person name="Wafula E.K."/>
            <person name="Tanskanen J."/>
            <person name="Kim Y.M."/>
            <person name="Honaas L."/>
            <person name="Yang Z."/>
            <person name="Spallek T."/>
            <person name="Conn C.E."/>
            <person name="Ichihashi Y."/>
            <person name="Cheong K."/>
            <person name="Cui S."/>
            <person name="Der J.P."/>
            <person name="Gundlach H."/>
            <person name="Jiao Y."/>
            <person name="Hori C."/>
            <person name="Ishida J.K."/>
            <person name="Kasahara H."/>
            <person name="Kiba T."/>
            <person name="Kim M.S."/>
            <person name="Koo N."/>
            <person name="Laohavisit A."/>
            <person name="Lee Y.H."/>
            <person name="Lumba S."/>
            <person name="McCourt P."/>
            <person name="Mortimer J.C."/>
            <person name="Mutuku J.M."/>
            <person name="Nomura T."/>
            <person name="Sasaki-Sekimoto Y."/>
            <person name="Seto Y."/>
            <person name="Wang Y."/>
            <person name="Wakatake T."/>
            <person name="Sakakibara H."/>
            <person name="Demura T."/>
            <person name="Yamaguchi S."/>
            <person name="Yoneyama K."/>
            <person name="Manabe R.I."/>
            <person name="Nelson D.C."/>
            <person name="Schulman A.H."/>
            <person name="Timko M.P."/>
            <person name="dePamphilis C.W."/>
            <person name="Choi D."/>
            <person name="Shirasu K."/>
        </authorList>
    </citation>
    <scope>NUCLEOTIDE SEQUENCE [LARGE SCALE GENOMIC DNA]</scope>
    <source>
        <strain evidence="3">cv. UVA1</strain>
    </source>
</reference>
<organism evidence="2 3">
    <name type="scientific">Striga asiatica</name>
    <name type="common">Asiatic witchweed</name>
    <name type="synonym">Buchnera asiatica</name>
    <dbReference type="NCBI Taxonomy" id="4170"/>
    <lineage>
        <taxon>Eukaryota</taxon>
        <taxon>Viridiplantae</taxon>
        <taxon>Streptophyta</taxon>
        <taxon>Embryophyta</taxon>
        <taxon>Tracheophyta</taxon>
        <taxon>Spermatophyta</taxon>
        <taxon>Magnoliopsida</taxon>
        <taxon>eudicotyledons</taxon>
        <taxon>Gunneridae</taxon>
        <taxon>Pentapetalae</taxon>
        <taxon>asterids</taxon>
        <taxon>lamiids</taxon>
        <taxon>Lamiales</taxon>
        <taxon>Orobanchaceae</taxon>
        <taxon>Buchnereae</taxon>
        <taxon>Striga</taxon>
    </lineage>
</organism>
<evidence type="ECO:0000256" key="1">
    <source>
        <dbReference type="SAM" id="SignalP"/>
    </source>
</evidence>